<comment type="caution">
    <text evidence="7">The sequence shown here is derived from an EMBL/GenBank/DDBJ whole genome shotgun (WGS) entry which is preliminary data.</text>
</comment>
<dbReference type="GO" id="GO:0016020">
    <property type="term" value="C:membrane"/>
    <property type="evidence" value="ECO:0007669"/>
    <property type="project" value="UniProtKB-SubCell"/>
</dbReference>
<dbReference type="InterPro" id="IPR038532">
    <property type="entry name" value="NDUFS4-like_sf"/>
</dbReference>
<evidence type="ECO:0000256" key="5">
    <source>
        <dbReference type="ARBA" id="ARBA00022982"/>
    </source>
</evidence>
<protein>
    <submittedName>
        <fullName evidence="7">ETC complex I subunit-like protein</fullName>
    </submittedName>
</protein>
<keyword evidence="5" id="KW-0249">Electron transport</keyword>
<keyword evidence="3" id="KW-0679">Respiratory chain</keyword>
<dbReference type="EMBL" id="REFR01000012">
    <property type="protein sequence ID" value="RMB04916.1"/>
    <property type="molecule type" value="Genomic_DNA"/>
</dbReference>
<keyword evidence="4" id="KW-0809">Transit peptide</keyword>
<sequence>MKARIYRPAKTAMQSGTANTRQWVLEYEPEHRRTIDPLMGWISSDDMRSQVRLRFDSRDEAVAYATRQGIAYDIQPEHHRKRHIRAYADNFK</sequence>
<dbReference type="Gene3D" id="3.30.160.190">
    <property type="entry name" value="atu1810 like domain"/>
    <property type="match status" value="1"/>
</dbReference>
<dbReference type="PANTHER" id="PTHR12219">
    <property type="entry name" value="NADH-UBIQUINONE OXIDOREDUCTASE"/>
    <property type="match status" value="1"/>
</dbReference>
<dbReference type="InParanoid" id="A0A3M0CDU7"/>
<dbReference type="Proteomes" id="UP000271227">
    <property type="component" value="Unassembled WGS sequence"/>
</dbReference>
<evidence type="ECO:0000313" key="7">
    <source>
        <dbReference type="EMBL" id="RMB04916.1"/>
    </source>
</evidence>
<accession>A0A3M0CDU7</accession>
<evidence type="ECO:0000313" key="8">
    <source>
        <dbReference type="Proteomes" id="UP000271227"/>
    </source>
</evidence>
<dbReference type="AlphaFoldDB" id="A0A3M0CDU7"/>
<name>A0A3M0CDU7_9PROT</name>
<dbReference type="InterPro" id="IPR006885">
    <property type="entry name" value="NADH_UbQ_FeS_4_mit-like"/>
</dbReference>
<keyword evidence="8" id="KW-1185">Reference proteome</keyword>
<dbReference type="RefSeq" id="WP_121939168.1">
    <property type="nucleotide sequence ID" value="NZ_REFR01000012.1"/>
</dbReference>
<dbReference type="GO" id="GO:0022900">
    <property type="term" value="P:electron transport chain"/>
    <property type="evidence" value="ECO:0007669"/>
    <property type="project" value="InterPro"/>
</dbReference>
<comment type="subcellular location">
    <subcellularLocation>
        <location evidence="1">Membrane</location>
    </subcellularLocation>
</comment>
<evidence type="ECO:0000256" key="6">
    <source>
        <dbReference type="ARBA" id="ARBA00023136"/>
    </source>
</evidence>
<keyword evidence="2" id="KW-0813">Transport</keyword>
<dbReference type="OrthoDB" id="9799572at2"/>
<proteinExistence type="predicted"/>
<reference evidence="7 8" key="1">
    <citation type="submission" date="2018-10" db="EMBL/GenBank/DDBJ databases">
        <title>Genomic Encyclopedia of Archaeal and Bacterial Type Strains, Phase II (KMG-II): from individual species to whole genera.</title>
        <authorList>
            <person name="Goeker M."/>
        </authorList>
    </citation>
    <scope>NUCLEOTIDE SEQUENCE [LARGE SCALE GENOMIC DNA]</scope>
    <source>
        <strain evidence="7 8">DSM 25217</strain>
    </source>
</reference>
<organism evidence="7 8">
    <name type="scientific">Eilatimonas milleporae</name>
    <dbReference type="NCBI Taxonomy" id="911205"/>
    <lineage>
        <taxon>Bacteria</taxon>
        <taxon>Pseudomonadati</taxon>
        <taxon>Pseudomonadota</taxon>
        <taxon>Alphaproteobacteria</taxon>
        <taxon>Kordiimonadales</taxon>
        <taxon>Kordiimonadaceae</taxon>
        <taxon>Eilatimonas</taxon>
    </lineage>
</organism>
<evidence type="ECO:0000256" key="2">
    <source>
        <dbReference type="ARBA" id="ARBA00022448"/>
    </source>
</evidence>
<dbReference type="PANTHER" id="PTHR12219:SF8">
    <property type="entry name" value="NADH DEHYDROGENASE [UBIQUINONE] IRON-SULFUR PROTEIN 4, MITOCHONDRIAL"/>
    <property type="match status" value="1"/>
</dbReference>
<keyword evidence="6" id="KW-0472">Membrane</keyword>
<evidence type="ECO:0000256" key="1">
    <source>
        <dbReference type="ARBA" id="ARBA00004370"/>
    </source>
</evidence>
<dbReference type="Pfam" id="PF04800">
    <property type="entry name" value="NDUS4"/>
    <property type="match status" value="1"/>
</dbReference>
<evidence type="ECO:0000256" key="4">
    <source>
        <dbReference type="ARBA" id="ARBA00022946"/>
    </source>
</evidence>
<evidence type="ECO:0000256" key="3">
    <source>
        <dbReference type="ARBA" id="ARBA00022660"/>
    </source>
</evidence>
<gene>
    <name evidence="7" type="ORF">BXY39_2488</name>
</gene>